<dbReference type="NCBIfam" id="TIGR03916">
    <property type="entry name" value="rSAM_link_UDG"/>
    <property type="match status" value="1"/>
</dbReference>
<gene>
    <name evidence="6" type="ORF">C2L71_10015</name>
</gene>
<keyword evidence="4" id="KW-0411">Iron-sulfur</keyword>
<evidence type="ECO:0000256" key="4">
    <source>
        <dbReference type="ARBA" id="ARBA00023014"/>
    </source>
</evidence>
<dbReference type="InterPro" id="IPR007197">
    <property type="entry name" value="rSAM"/>
</dbReference>
<evidence type="ECO:0000256" key="1">
    <source>
        <dbReference type="ARBA" id="ARBA00022691"/>
    </source>
</evidence>
<reference evidence="7" key="1">
    <citation type="submission" date="2018-01" db="EMBL/GenBank/DDBJ databases">
        <title>Rubneribacter badeniensis gen. nov., sp. nov., and Colonibacter rubneri, gen. nov., sp. nov., WGS of new members of the Eggerthellaceae.</title>
        <authorList>
            <person name="Danylec N."/>
            <person name="Stoll D.A."/>
            <person name="Doetsch A."/>
            <person name="Kulling S.E."/>
            <person name="Huch M."/>
        </authorList>
    </citation>
    <scope>NUCLEOTIDE SEQUENCE [LARGE SCALE GENOMIC DNA]</scope>
    <source>
        <strain evidence="7">ResAG-96</strain>
    </source>
</reference>
<dbReference type="SUPFAM" id="SSF47781">
    <property type="entry name" value="RuvA domain 2-like"/>
    <property type="match status" value="1"/>
</dbReference>
<organism evidence="6 7">
    <name type="scientific">Enteroscipio rubneri</name>
    <dbReference type="NCBI Taxonomy" id="2070686"/>
    <lineage>
        <taxon>Bacteria</taxon>
        <taxon>Bacillati</taxon>
        <taxon>Actinomycetota</taxon>
        <taxon>Coriobacteriia</taxon>
        <taxon>Eggerthellales</taxon>
        <taxon>Eggerthellaceae</taxon>
        <taxon>Enteroscipio</taxon>
    </lineage>
</organism>
<keyword evidence="2" id="KW-0479">Metal-binding</keyword>
<dbReference type="OrthoDB" id="9801154at2"/>
<dbReference type="PANTHER" id="PTHR21180">
    <property type="entry name" value="ENDONUCLEASE/EXONUCLEASE/PHOSPHATASE FAMILY DOMAIN-CONTAINING PROTEIN 1"/>
    <property type="match status" value="1"/>
</dbReference>
<dbReference type="GO" id="GO:0003824">
    <property type="term" value="F:catalytic activity"/>
    <property type="evidence" value="ECO:0007669"/>
    <property type="project" value="InterPro"/>
</dbReference>
<dbReference type="SFLD" id="SFLDG01102">
    <property type="entry name" value="Uncharacterised_Radical_SAM_Su"/>
    <property type="match status" value="1"/>
</dbReference>
<sequence>MELIEKLEILADAAKYDVACTSSGIDRGAQKGKLGNTLAAGCCHSFAADGRCITLLKVLMTNVCVYDCAYCANRASNEVPRAAFKPRELADLTIAFYRRNYIEGLFLSSGVIRSPDYTTELMIQTLSLLREEHGFRGYIHAKAVPGTSLELVQQLGHLADRMSVNMELPSQKSLALLAPEKDKQQIIAPMRQIRDNIAVDKDTRALVRRGTTYMKQVVPKKKERAFVPAGQSTQMIVGATPESDFQILNLSAALYRTLSLKRVFFSAYTPVNDDARLPSTDGVQLNREHRLYQADWLLRFYRFDVTEIIDEKHPFLDPEVDPKANWALNHLDFFPVEVNKAPLDALLRVPGIGVKGARSIVRARRTTCLREQELRKLGIAYKRARFFITCNGSYAGQGADFSREGLRAQLVAPIEGGKHGRRADKTIPGQMSLFDSIETPEKKRIADGAARARALDSGPAAGGAGAADTADGERSSAAGETVDKRPSAADVANSKRSSAADGVYGWQRALEHP</sequence>
<dbReference type="InterPro" id="IPR023874">
    <property type="entry name" value="DNA_rSAM_put"/>
</dbReference>
<dbReference type="SUPFAM" id="SSF102114">
    <property type="entry name" value="Radical SAM enzymes"/>
    <property type="match status" value="1"/>
</dbReference>
<keyword evidence="1" id="KW-0949">S-adenosyl-L-methionine</keyword>
<evidence type="ECO:0000256" key="5">
    <source>
        <dbReference type="SAM" id="MobiDB-lite"/>
    </source>
</evidence>
<evidence type="ECO:0000256" key="3">
    <source>
        <dbReference type="ARBA" id="ARBA00023004"/>
    </source>
</evidence>
<evidence type="ECO:0000313" key="7">
    <source>
        <dbReference type="Proteomes" id="UP000236197"/>
    </source>
</evidence>
<dbReference type="InterPro" id="IPR010994">
    <property type="entry name" value="RuvA_2-like"/>
</dbReference>
<dbReference type="InterPro" id="IPR051675">
    <property type="entry name" value="Endo/Exo/Phosphatase_dom_1"/>
</dbReference>
<dbReference type="PANTHER" id="PTHR21180:SF9">
    <property type="entry name" value="TYPE II SECRETION SYSTEM PROTEIN K"/>
    <property type="match status" value="1"/>
</dbReference>
<proteinExistence type="predicted"/>
<feature type="region of interest" description="Disordered" evidence="5">
    <location>
        <begin position="445"/>
        <end position="513"/>
    </location>
</feature>
<keyword evidence="7" id="KW-1185">Reference proteome</keyword>
<dbReference type="InterPro" id="IPR058240">
    <property type="entry name" value="rSAM_sf"/>
</dbReference>
<dbReference type="Gene3D" id="3.20.20.70">
    <property type="entry name" value="Aldolase class I"/>
    <property type="match status" value="1"/>
</dbReference>
<dbReference type="SFLD" id="SFLDS00029">
    <property type="entry name" value="Radical_SAM"/>
    <property type="match status" value="1"/>
</dbReference>
<evidence type="ECO:0000256" key="2">
    <source>
        <dbReference type="ARBA" id="ARBA00022723"/>
    </source>
</evidence>
<name>A0A2K2U9I6_9ACTN</name>
<dbReference type="RefSeq" id="WP_103265623.1">
    <property type="nucleotide sequence ID" value="NZ_CABMLE010000014.1"/>
</dbReference>
<dbReference type="CDD" id="cd01335">
    <property type="entry name" value="Radical_SAM"/>
    <property type="match status" value="1"/>
</dbReference>
<dbReference type="Proteomes" id="UP000236197">
    <property type="component" value="Unassembled WGS sequence"/>
</dbReference>
<comment type="caution">
    <text evidence="6">The sequence shown here is derived from an EMBL/GenBank/DDBJ whole genome shotgun (WGS) entry which is preliminary data.</text>
</comment>
<accession>A0A2K2U9I6</accession>
<dbReference type="AlphaFoldDB" id="A0A2K2U9I6"/>
<evidence type="ECO:0000313" key="6">
    <source>
        <dbReference type="EMBL" id="PNV66987.1"/>
    </source>
</evidence>
<dbReference type="EMBL" id="PPEK01000014">
    <property type="protein sequence ID" value="PNV66987.1"/>
    <property type="molecule type" value="Genomic_DNA"/>
</dbReference>
<protein>
    <submittedName>
        <fullName evidence="6">Putative DNA modification/repair radical SAM protein</fullName>
    </submittedName>
</protein>
<dbReference type="GO" id="GO:0046872">
    <property type="term" value="F:metal ion binding"/>
    <property type="evidence" value="ECO:0007669"/>
    <property type="project" value="UniProtKB-KW"/>
</dbReference>
<dbReference type="InterPro" id="IPR013785">
    <property type="entry name" value="Aldolase_TIM"/>
</dbReference>
<dbReference type="GO" id="GO:0051536">
    <property type="term" value="F:iron-sulfur cluster binding"/>
    <property type="evidence" value="ECO:0007669"/>
    <property type="project" value="UniProtKB-KW"/>
</dbReference>
<keyword evidence="3" id="KW-0408">Iron</keyword>